<keyword evidence="3" id="KW-1185">Reference proteome</keyword>
<evidence type="ECO:0000313" key="3">
    <source>
        <dbReference type="Proteomes" id="UP001215280"/>
    </source>
</evidence>
<evidence type="ECO:0008006" key="4">
    <source>
        <dbReference type="Google" id="ProtNLM"/>
    </source>
</evidence>
<proteinExistence type="predicted"/>
<dbReference type="SUPFAM" id="SSF52047">
    <property type="entry name" value="RNI-like"/>
    <property type="match status" value="1"/>
</dbReference>
<reference evidence="2" key="1">
    <citation type="submission" date="2023-03" db="EMBL/GenBank/DDBJ databases">
        <title>Massive genome expansion in bonnet fungi (Mycena s.s.) driven by repeated elements and novel gene families across ecological guilds.</title>
        <authorList>
            <consortium name="Lawrence Berkeley National Laboratory"/>
            <person name="Harder C.B."/>
            <person name="Miyauchi S."/>
            <person name="Viragh M."/>
            <person name="Kuo A."/>
            <person name="Thoen E."/>
            <person name="Andreopoulos B."/>
            <person name="Lu D."/>
            <person name="Skrede I."/>
            <person name="Drula E."/>
            <person name="Henrissat B."/>
            <person name="Morin E."/>
            <person name="Kohler A."/>
            <person name="Barry K."/>
            <person name="LaButti K."/>
            <person name="Morin E."/>
            <person name="Salamov A."/>
            <person name="Lipzen A."/>
            <person name="Mereny Z."/>
            <person name="Hegedus B."/>
            <person name="Baldrian P."/>
            <person name="Stursova M."/>
            <person name="Weitz H."/>
            <person name="Taylor A."/>
            <person name="Grigoriev I.V."/>
            <person name="Nagy L.G."/>
            <person name="Martin F."/>
            <person name="Kauserud H."/>
        </authorList>
    </citation>
    <scope>NUCLEOTIDE SEQUENCE</scope>
    <source>
        <strain evidence="2">CBHHK188m</strain>
    </source>
</reference>
<organism evidence="2 3">
    <name type="scientific">Mycena maculata</name>
    <dbReference type="NCBI Taxonomy" id="230809"/>
    <lineage>
        <taxon>Eukaryota</taxon>
        <taxon>Fungi</taxon>
        <taxon>Dikarya</taxon>
        <taxon>Basidiomycota</taxon>
        <taxon>Agaricomycotina</taxon>
        <taxon>Agaricomycetes</taxon>
        <taxon>Agaricomycetidae</taxon>
        <taxon>Agaricales</taxon>
        <taxon>Marasmiineae</taxon>
        <taxon>Mycenaceae</taxon>
        <taxon>Mycena</taxon>
    </lineage>
</organism>
<protein>
    <recommendedName>
        <fullName evidence="4">F-box domain-containing protein</fullName>
    </recommendedName>
</protein>
<evidence type="ECO:0000313" key="2">
    <source>
        <dbReference type="EMBL" id="KAJ7772869.1"/>
    </source>
</evidence>
<dbReference type="Proteomes" id="UP001215280">
    <property type="component" value="Unassembled WGS sequence"/>
</dbReference>
<dbReference type="Gene3D" id="3.80.10.10">
    <property type="entry name" value="Ribonuclease Inhibitor"/>
    <property type="match status" value="1"/>
</dbReference>
<dbReference type="EMBL" id="JARJLG010000018">
    <property type="protein sequence ID" value="KAJ7772869.1"/>
    <property type="molecule type" value="Genomic_DNA"/>
</dbReference>
<comment type="caution">
    <text evidence="2">The sequence shown here is derived from an EMBL/GenBank/DDBJ whole genome shotgun (WGS) entry which is preliminary data.</text>
</comment>
<feature type="region of interest" description="Disordered" evidence="1">
    <location>
        <begin position="1"/>
        <end position="21"/>
    </location>
</feature>
<sequence>MPPRARGRGSRGNGNLDPQINTARLPQELIDAIIDEFDESLKDESNPPTYPDRKALRACALVSRAFVRPSQMKLFSTVNLRAVTSYGAPPDETYTAFSKLLSSKPHIGSYVRNLVLSYRSGRSNSVEYILSSLPKLKMLSLHPTRDYAQWRETVPFPAHGKDAFLAVFSLASLQRLELRNHQFSDALELDAILSNSLGLKELLLAGIRFTGGSPRPSEKPARVVLRSLELLGMQDGQCEAMMSGFGAVDVTHLRSISLTGYSRSLLHANSLSLEELTLVGQYSPGRSFPSHLDQILPPNTRLRTLNLRIYNFDIISAIIRQLGNLANVKTLRRISITVPEPGVAWDTMPGIDSLLQGVGSELEDIDFRFDNGLNPHHARVDVARVRRCLPNLDAKGILRITYTSPGSELRYPM</sequence>
<dbReference type="AlphaFoldDB" id="A0AAD7NRR4"/>
<gene>
    <name evidence="2" type="ORF">DFH07DRAFT_801763</name>
</gene>
<evidence type="ECO:0000256" key="1">
    <source>
        <dbReference type="SAM" id="MobiDB-lite"/>
    </source>
</evidence>
<name>A0AAD7NRR4_9AGAR</name>
<dbReference type="InterPro" id="IPR032675">
    <property type="entry name" value="LRR_dom_sf"/>
</dbReference>
<accession>A0AAD7NRR4</accession>